<feature type="compositionally biased region" description="Basic and acidic residues" evidence="1">
    <location>
        <begin position="206"/>
        <end position="219"/>
    </location>
</feature>
<evidence type="ECO:0000313" key="4">
    <source>
        <dbReference type="Proteomes" id="UP000007880"/>
    </source>
</evidence>
<dbReference type="AlphaFoldDB" id="I0I5B3"/>
<dbReference type="REBASE" id="45934">
    <property type="entry name" value="M1.Cae14535ORF24110P"/>
</dbReference>
<dbReference type="InterPro" id="IPR009537">
    <property type="entry name" value="DUF1156"/>
</dbReference>
<dbReference type="OrthoDB" id="9800801at2"/>
<dbReference type="eggNOG" id="COG1743">
    <property type="taxonomic scope" value="Bacteria"/>
</dbReference>
<feature type="region of interest" description="Disordered" evidence="1">
    <location>
        <begin position="272"/>
        <end position="350"/>
    </location>
</feature>
<dbReference type="Pfam" id="PF06634">
    <property type="entry name" value="DUF1156"/>
    <property type="match status" value="1"/>
</dbReference>
<evidence type="ECO:0000313" key="3">
    <source>
        <dbReference type="EMBL" id="BAM00451.1"/>
    </source>
</evidence>
<dbReference type="InterPro" id="IPR029063">
    <property type="entry name" value="SAM-dependent_MTases_sf"/>
</dbReference>
<dbReference type="HOGENOM" id="CLU_401541_0_0_0"/>
<reference evidence="3 4" key="1">
    <citation type="submission" date="2012-02" db="EMBL/GenBank/DDBJ databases">
        <title>Complete genome sequence of Caldilinea aerophila DSM 14535 (= NBRC 102666).</title>
        <authorList>
            <person name="Oguchi A."/>
            <person name="Hosoyama A."/>
            <person name="Sekine M."/>
            <person name="Fukai R."/>
            <person name="Kato Y."/>
            <person name="Nakamura S."/>
            <person name="Hanada S."/>
            <person name="Yamazaki S."/>
            <person name="Fujita N."/>
        </authorList>
    </citation>
    <scope>NUCLEOTIDE SEQUENCE [LARGE SCALE GENOMIC DNA]</scope>
    <source>
        <strain evidence="4">DSM 14535 / JCM 11387 / NBRC 104270 / STL-6-O1</strain>
    </source>
</reference>
<protein>
    <recommendedName>
        <fullName evidence="2">DUF1156 domain-containing protein</fullName>
    </recommendedName>
</protein>
<dbReference type="EMBL" id="AP012337">
    <property type="protein sequence ID" value="BAM00451.1"/>
    <property type="molecule type" value="Genomic_DNA"/>
</dbReference>
<organism evidence="3 4">
    <name type="scientific">Caldilinea aerophila (strain DSM 14535 / JCM 11387 / NBRC 104270 / STL-6-O1)</name>
    <dbReference type="NCBI Taxonomy" id="926550"/>
    <lineage>
        <taxon>Bacteria</taxon>
        <taxon>Bacillati</taxon>
        <taxon>Chloroflexota</taxon>
        <taxon>Caldilineae</taxon>
        <taxon>Caldilineales</taxon>
        <taxon>Caldilineaceae</taxon>
        <taxon>Caldilinea</taxon>
    </lineage>
</organism>
<dbReference type="PATRIC" id="fig|926550.5.peg.2637"/>
<dbReference type="SUPFAM" id="SSF53335">
    <property type="entry name" value="S-adenosyl-L-methionine-dependent methyltransferases"/>
    <property type="match status" value="1"/>
</dbReference>
<keyword evidence="4" id="KW-1185">Reference proteome</keyword>
<feature type="compositionally biased region" description="Basic and acidic residues" evidence="1">
    <location>
        <begin position="299"/>
        <end position="308"/>
    </location>
</feature>
<dbReference type="STRING" id="926550.CLDAP_24110"/>
<proteinExistence type="predicted"/>
<evidence type="ECO:0000259" key="2">
    <source>
        <dbReference type="Pfam" id="PF06634"/>
    </source>
</evidence>
<evidence type="ECO:0000256" key="1">
    <source>
        <dbReference type="SAM" id="MobiDB-lite"/>
    </source>
</evidence>
<dbReference type="KEGG" id="cap:CLDAP_24110"/>
<sequence length="685" mass="75401">MNSSTPRKKLIEVALPLDAINKASAREKSIRHGHPSTLHLWWARRPLAAARAVLFAQLVDDPSAWPELFPTEVEQQRERERLFRIIEQLVQWENTTNEQVLQQAREEIWKSWRRTCAEERGKRGARGEERGERGEIERWLALFDPDRLPAFHDPFAGGGAIPLEAQRLGLEAYASDLNPVAVTINKAMIEIPPMFASMPPVNPGGRGERSERRGERSERGDEDALSGYVDLAEGDGGSASDVSARSALAEGGDVWDALTNHQGCGVDSRQYSGGVDTGIQEGEGSVSGDRAGIAGGSRDIADSLREPRLVSGGRDSLSAQPLGRSEPDVDNDASQSARGTRSEGNEVSNKHISLLSPLPSLLPYTGAQGLAEDVRYYGQWMREEAQKRIGHLYPKITAWLDPRSGRYFGEDDVQRWRQSEARGESNEDGERIARECGYPSLSSLLSSLSSQQLTVIAWLWARTVNSPNPAFAHVDVPLVTTFILSSKPGHEAYVEPIVAGDTYRFTVRVGTPPEWAKQGTKLARGANFRCLLSGMPISGDYIKAEGKAGRMGARMLAIVAEGPRGRVYLPPTAEHEAIARSAQPTWKPDLPLYGKARDQMPLYGMKTYGDLFTPRQLVALTTFADLVGEATEKVKRDCLDALGARASRPRSSVHRTHLPHWEAGEVPQHIIFRLADSLPTHVLAQ</sequence>
<name>I0I5B3_CALAS</name>
<accession>I0I5B3</accession>
<dbReference type="Proteomes" id="UP000007880">
    <property type="component" value="Chromosome"/>
</dbReference>
<feature type="region of interest" description="Disordered" evidence="1">
    <location>
        <begin position="194"/>
        <end position="225"/>
    </location>
</feature>
<gene>
    <name evidence="3" type="ordered locus">CLDAP_24110</name>
</gene>
<feature type="domain" description="DUF1156" evidence="2">
    <location>
        <begin position="14"/>
        <end position="85"/>
    </location>
</feature>